<evidence type="ECO:0000313" key="7">
    <source>
        <dbReference type="Proteomes" id="UP001521137"/>
    </source>
</evidence>
<dbReference type="InterPro" id="IPR036388">
    <property type="entry name" value="WH-like_DNA-bd_sf"/>
</dbReference>
<comment type="similarity">
    <text evidence="1">Belongs to the LysR transcriptional regulatory family.</text>
</comment>
<proteinExistence type="inferred from homology"/>
<dbReference type="EMBL" id="JAKGAS010000003">
    <property type="protein sequence ID" value="MCF2948049.1"/>
    <property type="molecule type" value="Genomic_DNA"/>
</dbReference>
<dbReference type="PROSITE" id="PS50931">
    <property type="entry name" value="HTH_LYSR"/>
    <property type="match status" value="1"/>
</dbReference>
<dbReference type="Gene3D" id="1.10.10.10">
    <property type="entry name" value="Winged helix-like DNA-binding domain superfamily/Winged helix DNA-binding domain"/>
    <property type="match status" value="1"/>
</dbReference>
<evidence type="ECO:0000256" key="4">
    <source>
        <dbReference type="ARBA" id="ARBA00023163"/>
    </source>
</evidence>
<protein>
    <submittedName>
        <fullName evidence="6">LysR family transcriptional regulator</fullName>
    </submittedName>
</protein>
<dbReference type="InterPro" id="IPR000847">
    <property type="entry name" value="LysR_HTH_N"/>
</dbReference>
<evidence type="ECO:0000256" key="3">
    <source>
        <dbReference type="ARBA" id="ARBA00023125"/>
    </source>
</evidence>
<dbReference type="Gene3D" id="3.40.190.290">
    <property type="match status" value="1"/>
</dbReference>
<reference evidence="6 7" key="1">
    <citation type="submission" date="2022-01" db="EMBL/GenBank/DDBJ databases">
        <title>Paraglaciecola sp. G1-23.</title>
        <authorList>
            <person name="Jin M.S."/>
            <person name="Han D.M."/>
            <person name="Kim H.M."/>
            <person name="Jeon C.O."/>
        </authorList>
    </citation>
    <scope>NUCLEOTIDE SEQUENCE [LARGE SCALE GENOMIC DNA]</scope>
    <source>
        <strain evidence="6 7">G1-23</strain>
    </source>
</reference>
<organism evidence="6 7">
    <name type="scientific">Paraglaciecola algarum</name>
    <dbReference type="NCBI Taxonomy" id="3050085"/>
    <lineage>
        <taxon>Bacteria</taxon>
        <taxon>Pseudomonadati</taxon>
        <taxon>Pseudomonadota</taxon>
        <taxon>Gammaproteobacteria</taxon>
        <taxon>Alteromonadales</taxon>
        <taxon>Alteromonadaceae</taxon>
        <taxon>Paraglaciecola</taxon>
    </lineage>
</organism>
<keyword evidence="3" id="KW-0238">DNA-binding</keyword>
<gene>
    <name evidence="6" type="ORF">L0668_08025</name>
</gene>
<evidence type="ECO:0000259" key="5">
    <source>
        <dbReference type="PROSITE" id="PS50931"/>
    </source>
</evidence>
<keyword evidence="4" id="KW-0804">Transcription</keyword>
<feature type="domain" description="HTH lysR-type" evidence="5">
    <location>
        <begin position="1"/>
        <end position="59"/>
    </location>
</feature>
<keyword evidence="7" id="KW-1185">Reference proteome</keyword>
<evidence type="ECO:0000313" key="6">
    <source>
        <dbReference type="EMBL" id="MCF2948049.1"/>
    </source>
</evidence>
<dbReference type="Proteomes" id="UP001521137">
    <property type="component" value="Unassembled WGS sequence"/>
</dbReference>
<accession>A0ABS9D5T6</accession>
<dbReference type="InterPro" id="IPR005119">
    <property type="entry name" value="LysR_subst-bd"/>
</dbReference>
<dbReference type="RefSeq" id="WP_235311615.1">
    <property type="nucleotide sequence ID" value="NZ_JAKGAS010000003.1"/>
</dbReference>
<comment type="caution">
    <text evidence="6">The sequence shown here is derived from an EMBL/GenBank/DDBJ whole genome shotgun (WGS) entry which is preliminary data.</text>
</comment>
<sequence>MHSWDDFKIFLSVAETGSYSASARKMGVNHSTISRRIQNLESAHGVKLFERTTKGYQLTDAGEAIFDVVLQASEATNQASRMLSGHDDRLEGEIKLTMPHEIFDRFLAKPLAQFCVDYPQIKINLGVKPGLKNIANREADLAVRITPEPPEYLIGRRVTYMQHGLYVNAHWAEKIKNGAQNVPLVLWPHIKGLPEWSSHFSNPQVAMYVDDLSSMYEAVRAGMGVARMPCFYPDSVNDASVIRLPIEQDLSNWGIWLLNHVDLRYSARINKCKQLLALHLEKHIPLFLGAFSK</sequence>
<keyword evidence="2" id="KW-0805">Transcription regulation</keyword>
<dbReference type="Pfam" id="PF03466">
    <property type="entry name" value="LysR_substrate"/>
    <property type="match status" value="1"/>
</dbReference>
<dbReference type="InterPro" id="IPR058163">
    <property type="entry name" value="LysR-type_TF_proteobact-type"/>
</dbReference>
<dbReference type="PANTHER" id="PTHR30537">
    <property type="entry name" value="HTH-TYPE TRANSCRIPTIONAL REGULATOR"/>
    <property type="match status" value="1"/>
</dbReference>
<name>A0ABS9D5T6_9ALTE</name>
<dbReference type="Pfam" id="PF00126">
    <property type="entry name" value="HTH_1"/>
    <property type="match status" value="1"/>
</dbReference>
<dbReference type="SUPFAM" id="SSF46785">
    <property type="entry name" value="Winged helix' DNA-binding domain"/>
    <property type="match status" value="1"/>
</dbReference>
<evidence type="ECO:0000256" key="2">
    <source>
        <dbReference type="ARBA" id="ARBA00023015"/>
    </source>
</evidence>
<dbReference type="PANTHER" id="PTHR30537:SF3">
    <property type="entry name" value="TRANSCRIPTIONAL REGULATORY PROTEIN"/>
    <property type="match status" value="1"/>
</dbReference>
<evidence type="ECO:0000256" key="1">
    <source>
        <dbReference type="ARBA" id="ARBA00009437"/>
    </source>
</evidence>
<dbReference type="SUPFAM" id="SSF53850">
    <property type="entry name" value="Periplasmic binding protein-like II"/>
    <property type="match status" value="1"/>
</dbReference>
<dbReference type="InterPro" id="IPR036390">
    <property type="entry name" value="WH_DNA-bd_sf"/>
</dbReference>